<dbReference type="AlphaFoldDB" id="A0A1W1ZTE0"/>
<keyword evidence="3" id="KW-1185">Reference proteome</keyword>
<protein>
    <submittedName>
        <fullName evidence="2">Oxaloacetate decarboxylase, gamma chain</fullName>
    </submittedName>
</protein>
<organism evidence="2 3">
    <name type="scientific">Desulfocicer vacuolatum DSM 3385</name>
    <dbReference type="NCBI Taxonomy" id="1121400"/>
    <lineage>
        <taxon>Bacteria</taxon>
        <taxon>Pseudomonadati</taxon>
        <taxon>Thermodesulfobacteriota</taxon>
        <taxon>Desulfobacteria</taxon>
        <taxon>Desulfobacterales</taxon>
        <taxon>Desulfobacteraceae</taxon>
        <taxon>Desulfocicer</taxon>
    </lineage>
</organism>
<keyword evidence="1" id="KW-1133">Transmembrane helix</keyword>
<name>A0A1W1ZTE0_9BACT</name>
<gene>
    <name evidence="2" type="ORF">SAMN02746065_103163</name>
</gene>
<keyword evidence="1" id="KW-0472">Membrane</keyword>
<feature type="transmembrane region" description="Helical" evidence="1">
    <location>
        <begin position="12"/>
        <end position="34"/>
    </location>
</feature>
<dbReference type="RefSeq" id="WP_232367036.1">
    <property type="nucleotide sequence ID" value="NZ_FWXY01000003.1"/>
</dbReference>
<evidence type="ECO:0000313" key="2">
    <source>
        <dbReference type="EMBL" id="SMC51522.1"/>
    </source>
</evidence>
<dbReference type="STRING" id="1121400.SAMN02746065_103163"/>
<evidence type="ECO:0000256" key="1">
    <source>
        <dbReference type="SAM" id="Phobius"/>
    </source>
</evidence>
<evidence type="ECO:0000313" key="3">
    <source>
        <dbReference type="Proteomes" id="UP000192418"/>
    </source>
</evidence>
<accession>A0A1W1ZTE0</accession>
<reference evidence="2 3" key="1">
    <citation type="submission" date="2017-04" db="EMBL/GenBank/DDBJ databases">
        <authorList>
            <person name="Afonso C.L."/>
            <person name="Miller P.J."/>
            <person name="Scott M.A."/>
            <person name="Spackman E."/>
            <person name="Goraichik I."/>
            <person name="Dimitrov K.M."/>
            <person name="Suarez D.L."/>
            <person name="Swayne D.E."/>
        </authorList>
    </citation>
    <scope>NUCLEOTIDE SEQUENCE [LARGE SCALE GENOMIC DNA]</scope>
    <source>
        <strain evidence="2 3">DSM 3385</strain>
    </source>
</reference>
<proteinExistence type="predicted"/>
<dbReference type="Proteomes" id="UP000192418">
    <property type="component" value="Unassembled WGS sequence"/>
</dbReference>
<keyword evidence="1" id="KW-0812">Transmembrane</keyword>
<sequence>MYGLDAINAYNGWAISVVGVTIVFTGLVTLSMAISQLHKLLDLWENRKELSLFKKKSPATDQPLVAFTPGQKESSRQFKLLAETLNDHFSLPRLLKLAQISGIDHPHATLATLLEADIIVSDTQGYHVLDMARFNTLVS</sequence>
<dbReference type="EMBL" id="FWXY01000003">
    <property type="protein sequence ID" value="SMC51522.1"/>
    <property type="molecule type" value="Genomic_DNA"/>
</dbReference>